<reference evidence="1" key="2">
    <citation type="journal article" date="2015" name="Data Brief">
        <title>Shoot transcriptome of the giant reed, Arundo donax.</title>
        <authorList>
            <person name="Barrero R.A."/>
            <person name="Guerrero F.D."/>
            <person name="Moolhuijzen P."/>
            <person name="Goolsby J.A."/>
            <person name="Tidwell J."/>
            <person name="Bellgard S.E."/>
            <person name="Bellgard M.I."/>
        </authorList>
    </citation>
    <scope>NUCLEOTIDE SEQUENCE</scope>
    <source>
        <tissue evidence="1">Shoot tissue taken approximately 20 cm above the soil surface</tissue>
    </source>
</reference>
<dbReference type="AlphaFoldDB" id="A0A0A9A0N6"/>
<proteinExistence type="predicted"/>
<organism evidence="1">
    <name type="scientific">Arundo donax</name>
    <name type="common">Giant reed</name>
    <name type="synonym">Donax arundinaceus</name>
    <dbReference type="NCBI Taxonomy" id="35708"/>
    <lineage>
        <taxon>Eukaryota</taxon>
        <taxon>Viridiplantae</taxon>
        <taxon>Streptophyta</taxon>
        <taxon>Embryophyta</taxon>
        <taxon>Tracheophyta</taxon>
        <taxon>Spermatophyta</taxon>
        <taxon>Magnoliopsida</taxon>
        <taxon>Liliopsida</taxon>
        <taxon>Poales</taxon>
        <taxon>Poaceae</taxon>
        <taxon>PACMAD clade</taxon>
        <taxon>Arundinoideae</taxon>
        <taxon>Arundineae</taxon>
        <taxon>Arundo</taxon>
    </lineage>
</organism>
<evidence type="ECO:0000313" key="1">
    <source>
        <dbReference type="EMBL" id="JAD43533.1"/>
    </source>
</evidence>
<name>A0A0A9A0N6_ARUDO</name>
<sequence>MEARRKQAKVWCPSGRPRRILVAEAGCNSAGEARLRLLL</sequence>
<accession>A0A0A9A0N6</accession>
<reference evidence="1" key="1">
    <citation type="submission" date="2014-09" db="EMBL/GenBank/DDBJ databases">
        <authorList>
            <person name="Magalhaes I.L.F."/>
            <person name="Oliveira U."/>
            <person name="Santos F.R."/>
            <person name="Vidigal T.H.D.A."/>
            <person name="Brescovit A.D."/>
            <person name="Santos A.J."/>
        </authorList>
    </citation>
    <scope>NUCLEOTIDE SEQUENCE</scope>
    <source>
        <tissue evidence="1">Shoot tissue taken approximately 20 cm above the soil surface</tissue>
    </source>
</reference>
<protein>
    <submittedName>
        <fullName evidence="1">Uncharacterized protein</fullName>
    </submittedName>
</protein>
<dbReference type="EMBL" id="GBRH01254362">
    <property type="protein sequence ID" value="JAD43533.1"/>
    <property type="molecule type" value="Transcribed_RNA"/>
</dbReference>